<dbReference type="Proteomes" id="UP000253508">
    <property type="component" value="Unassembled WGS sequence"/>
</dbReference>
<keyword evidence="1" id="KW-0472">Membrane</keyword>
<feature type="transmembrane region" description="Helical" evidence="1">
    <location>
        <begin position="80"/>
        <end position="105"/>
    </location>
</feature>
<keyword evidence="1" id="KW-0812">Transmembrane</keyword>
<accession>A0A367Y4P4</accession>
<dbReference type="EMBL" id="QORO01000002">
    <property type="protein sequence ID" value="RCK60022.1"/>
    <property type="molecule type" value="Genomic_DNA"/>
</dbReference>
<keyword evidence="1" id="KW-1133">Transmembrane helix</keyword>
<gene>
    <name evidence="3" type="ORF">DTO57_07750</name>
</gene>
<evidence type="ECO:0000313" key="4">
    <source>
        <dbReference type="Proteomes" id="UP000253508"/>
    </source>
</evidence>
<evidence type="ECO:0000313" key="3">
    <source>
        <dbReference type="EMBL" id="RCK60022.1"/>
    </source>
</evidence>
<feature type="transmembrane region" description="Helical" evidence="1">
    <location>
        <begin position="36"/>
        <end position="59"/>
    </location>
</feature>
<dbReference type="InterPro" id="IPR021949">
    <property type="entry name" value="DUF3566_TM"/>
</dbReference>
<dbReference type="RefSeq" id="WP_114117637.1">
    <property type="nucleotide sequence ID" value="NZ_BMHU01000003.1"/>
</dbReference>
<dbReference type="Pfam" id="PF12089">
    <property type="entry name" value="DUF3566"/>
    <property type="match status" value="1"/>
</dbReference>
<reference evidence="3 4" key="1">
    <citation type="submission" date="2018-07" db="EMBL/GenBank/DDBJ databases">
        <title>Microbacterium endoborsara sp. nov., a novel actinobacterium isolated from Borszczowia aralocaspica.</title>
        <authorList>
            <person name="An D."/>
        </authorList>
    </citation>
    <scope>NUCLEOTIDE SEQUENCE [LARGE SCALE GENOMIC DNA]</scope>
    <source>
        <strain evidence="3 4">C1.15228</strain>
    </source>
</reference>
<protein>
    <submittedName>
        <fullName evidence="3">DUF3566 domain-containing protein</fullName>
    </submittedName>
</protein>
<keyword evidence="4" id="KW-1185">Reference proteome</keyword>
<evidence type="ECO:0000259" key="2">
    <source>
        <dbReference type="Pfam" id="PF12089"/>
    </source>
</evidence>
<name>A0A367Y4P4_9MICO</name>
<feature type="domain" description="DUF3566" evidence="2">
    <location>
        <begin position="19"/>
        <end position="132"/>
    </location>
</feature>
<comment type="caution">
    <text evidence="3">The sequence shown here is derived from an EMBL/GenBank/DDBJ whole genome shotgun (WGS) entry which is preliminary data.</text>
</comment>
<proteinExistence type="predicted"/>
<dbReference type="AlphaFoldDB" id="A0A367Y4P4"/>
<evidence type="ECO:0000256" key="1">
    <source>
        <dbReference type="SAM" id="Phobius"/>
    </source>
</evidence>
<organism evidence="3 4">
    <name type="scientific">Microbacterium sorbitolivorans</name>
    <dbReference type="NCBI Taxonomy" id="1867410"/>
    <lineage>
        <taxon>Bacteria</taxon>
        <taxon>Bacillati</taxon>
        <taxon>Actinomycetota</taxon>
        <taxon>Actinomycetes</taxon>
        <taxon>Micrococcales</taxon>
        <taxon>Microbacteriaceae</taxon>
        <taxon>Microbacterium</taxon>
    </lineage>
</organism>
<dbReference type="OrthoDB" id="3240216at2"/>
<sequence length="134" mass="14161">MSTVADKLAKKSPQKSSSKQVRLRLVYIDFWSAVKLSFLVAIAIAIVTLVFFVLLFLVIESTGLIAQVDEFIGSFSGGRFSIAATVGLPQVFAFGSVVAILNLIVVTVMGAISAGIYNMCVKITGGLLVGLTSN</sequence>